<dbReference type="Proteomes" id="UP000249363">
    <property type="component" value="Unassembled WGS sequence"/>
</dbReference>
<dbReference type="OrthoDB" id="4225535at2759"/>
<feature type="region of interest" description="Disordered" evidence="1">
    <location>
        <begin position="12"/>
        <end position="37"/>
    </location>
</feature>
<dbReference type="GeneID" id="63791647"/>
<keyword evidence="3" id="KW-1185">Reference proteome</keyword>
<proteinExistence type="predicted"/>
<feature type="compositionally biased region" description="Low complexity" evidence="1">
    <location>
        <begin position="28"/>
        <end position="37"/>
    </location>
</feature>
<organism evidence="2 3">
    <name type="scientific">Talaromyces amestolkiae</name>
    <dbReference type="NCBI Taxonomy" id="1196081"/>
    <lineage>
        <taxon>Eukaryota</taxon>
        <taxon>Fungi</taxon>
        <taxon>Dikarya</taxon>
        <taxon>Ascomycota</taxon>
        <taxon>Pezizomycotina</taxon>
        <taxon>Eurotiomycetes</taxon>
        <taxon>Eurotiomycetidae</taxon>
        <taxon>Eurotiales</taxon>
        <taxon>Trichocomaceae</taxon>
        <taxon>Talaromyces</taxon>
        <taxon>Talaromyces sect. Talaromyces</taxon>
    </lineage>
</organism>
<dbReference type="EMBL" id="MIKG01000003">
    <property type="protein sequence ID" value="RAO66418.1"/>
    <property type="molecule type" value="Genomic_DNA"/>
</dbReference>
<dbReference type="AlphaFoldDB" id="A0A364KS99"/>
<reference evidence="2 3" key="1">
    <citation type="journal article" date="2017" name="Biotechnol. Biofuels">
        <title>Differential beta-glucosidase expression as a function of carbon source availability in Talaromyces amestolkiae: a genomic and proteomic approach.</title>
        <authorList>
            <person name="de Eugenio L.I."/>
            <person name="Mendez-Liter J.A."/>
            <person name="Nieto-Dominguez M."/>
            <person name="Alonso L."/>
            <person name="Gil-Munoz J."/>
            <person name="Barriuso J."/>
            <person name="Prieto A."/>
            <person name="Martinez M.J."/>
        </authorList>
    </citation>
    <scope>NUCLEOTIDE SEQUENCE [LARGE SCALE GENOMIC DNA]</scope>
    <source>
        <strain evidence="2 3">CIB</strain>
    </source>
</reference>
<comment type="caution">
    <text evidence="2">The sequence shown here is derived from an EMBL/GenBank/DDBJ whole genome shotgun (WGS) entry which is preliminary data.</text>
</comment>
<accession>A0A364KS99</accession>
<gene>
    <name evidence="2" type="ORF">BHQ10_002430</name>
</gene>
<evidence type="ECO:0000313" key="3">
    <source>
        <dbReference type="Proteomes" id="UP000249363"/>
    </source>
</evidence>
<protein>
    <submittedName>
        <fullName evidence="2">Uncharacterized protein</fullName>
    </submittedName>
</protein>
<feature type="compositionally biased region" description="Basic residues" evidence="1">
    <location>
        <begin position="12"/>
        <end position="26"/>
    </location>
</feature>
<dbReference type="RefSeq" id="XP_040730935.1">
    <property type="nucleotide sequence ID" value="XM_040874576.1"/>
</dbReference>
<sequence length="217" mass="24275">MTVDPQSILIRKKVGTSVKPRPRKRQQSLSSSDTTTSIQATEMTGSIGNMSVLSFREARRKRTPTGTYQITIEDYINRNPQPNNFHKTLPTSVLSAVATSKAVDDAYGYLFTHLKGQCHGLNVITYPRVGKDGNRAQPKSVDGSDISSITHFAILVYIQPGTICDDWEKIEEGLVHIFKEAAIKKDGEEVPKWRLKGVVFELWTTKPAAWEFRSGHL</sequence>
<name>A0A364KS99_TALAM</name>
<evidence type="ECO:0000313" key="2">
    <source>
        <dbReference type="EMBL" id="RAO66418.1"/>
    </source>
</evidence>
<evidence type="ECO:0000256" key="1">
    <source>
        <dbReference type="SAM" id="MobiDB-lite"/>
    </source>
</evidence>